<name>A0ABY6J8A3_9BACT</name>
<organism evidence="2 3">
    <name type="scientific">Chitinophaga horti</name>
    <dbReference type="NCBI Taxonomy" id="2920382"/>
    <lineage>
        <taxon>Bacteria</taxon>
        <taxon>Pseudomonadati</taxon>
        <taxon>Bacteroidota</taxon>
        <taxon>Chitinophagia</taxon>
        <taxon>Chitinophagales</taxon>
        <taxon>Chitinophagaceae</taxon>
        <taxon>Chitinophaga</taxon>
    </lineage>
</organism>
<gene>
    <name evidence="2" type="ORF">MKQ68_11415</name>
</gene>
<protein>
    <recommendedName>
        <fullName evidence="4">Lipoprotein</fullName>
    </recommendedName>
</protein>
<keyword evidence="3" id="KW-1185">Reference proteome</keyword>
<evidence type="ECO:0000313" key="2">
    <source>
        <dbReference type="EMBL" id="UYQ95710.1"/>
    </source>
</evidence>
<feature type="chain" id="PRO_5046172468" description="Lipoprotein" evidence="1">
    <location>
        <begin position="31"/>
        <end position="174"/>
    </location>
</feature>
<feature type="signal peptide" evidence="1">
    <location>
        <begin position="1"/>
        <end position="30"/>
    </location>
</feature>
<reference evidence="2" key="1">
    <citation type="submission" date="2022-10" db="EMBL/GenBank/DDBJ databases">
        <title>Chitinophaga sp. nov., isolated from soil.</title>
        <authorList>
            <person name="Jeon C.O."/>
        </authorList>
    </citation>
    <scope>NUCLEOTIDE SEQUENCE</scope>
    <source>
        <strain evidence="2">R8</strain>
    </source>
</reference>
<evidence type="ECO:0000256" key="1">
    <source>
        <dbReference type="SAM" id="SignalP"/>
    </source>
</evidence>
<keyword evidence="1" id="KW-0732">Signal</keyword>
<sequence>MKRTRLAHSRTRKLMQLPMLLLLAISLATGCDKEDKDPCRDLLNEGMPTQVAFKFLDKQTGENLLLTRNIDTAGVTISPLPIDAGAKRGVIVKQANHPMEGCLVFTVSEAVEGPVNYKIDIEGIGATNVSYNNKREAGDSPCRPFVIRIKDMQVTDHEFTLDRTTFRYVFTIRL</sequence>
<dbReference type="PROSITE" id="PS51257">
    <property type="entry name" value="PROKAR_LIPOPROTEIN"/>
    <property type="match status" value="1"/>
</dbReference>
<evidence type="ECO:0008006" key="4">
    <source>
        <dbReference type="Google" id="ProtNLM"/>
    </source>
</evidence>
<accession>A0ABY6J8A3</accession>
<proteinExistence type="predicted"/>
<dbReference type="Proteomes" id="UP001162741">
    <property type="component" value="Chromosome"/>
</dbReference>
<dbReference type="RefSeq" id="WP_264283402.1">
    <property type="nucleotide sequence ID" value="NZ_CP107006.1"/>
</dbReference>
<evidence type="ECO:0000313" key="3">
    <source>
        <dbReference type="Proteomes" id="UP001162741"/>
    </source>
</evidence>
<dbReference type="EMBL" id="CP107006">
    <property type="protein sequence ID" value="UYQ95710.1"/>
    <property type="molecule type" value="Genomic_DNA"/>
</dbReference>